<gene>
    <name evidence="2" type="ORF">HannXRQ_Chr06g0169661</name>
    <name evidence="1" type="ORF">HanXRQr2_Chr06g0245921</name>
</gene>
<accession>A0A251UFY6</accession>
<dbReference type="Proteomes" id="UP000215914">
    <property type="component" value="Chromosome 6"/>
</dbReference>
<dbReference type="EMBL" id="CM007895">
    <property type="protein sequence ID" value="OTG22270.1"/>
    <property type="molecule type" value="Genomic_DNA"/>
</dbReference>
<evidence type="ECO:0000313" key="3">
    <source>
        <dbReference type="Proteomes" id="UP000215914"/>
    </source>
</evidence>
<dbReference type="InParanoid" id="A0A251UFY6"/>
<dbReference type="Gramene" id="mRNA:HanXRQr2_Chr06g0245921">
    <property type="protein sequence ID" value="mRNA:HanXRQr2_Chr06g0245921"/>
    <property type="gene ID" value="HanXRQr2_Chr06g0245921"/>
</dbReference>
<sequence>MFGSGLELYTCRSGSSFIWVFLVNGSDLHSVSTRSKRVASVNWSTRVNSVSRLIQSWSHEFGSIGGSHSSDFSFELFGSNRSQSRVRVSKSVNARNLVNFQSNHSQRQSIAGLNAVNTRPGML</sequence>
<keyword evidence="3" id="KW-1185">Reference proteome</keyword>
<dbReference type="AlphaFoldDB" id="A0A251UFY6"/>
<protein>
    <submittedName>
        <fullName evidence="2">Uncharacterized protein</fullName>
    </submittedName>
</protein>
<reference evidence="1 3" key="1">
    <citation type="journal article" date="2017" name="Nature">
        <title>The sunflower genome provides insights into oil metabolism, flowering and Asterid evolution.</title>
        <authorList>
            <person name="Badouin H."/>
            <person name="Gouzy J."/>
            <person name="Grassa C.J."/>
            <person name="Murat F."/>
            <person name="Staton S.E."/>
            <person name="Cottret L."/>
            <person name="Lelandais-Briere C."/>
            <person name="Owens G.L."/>
            <person name="Carrere S."/>
            <person name="Mayjonade B."/>
            <person name="Legrand L."/>
            <person name="Gill N."/>
            <person name="Kane N.C."/>
            <person name="Bowers J.E."/>
            <person name="Hubner S."/>
            <person name="Bellec A."/>
            <person name="Berard A."/>
            <person name="Berges H."/>
            <person name="Blanchet N."/>
            <person name="Boniface M.C."/>
            <person name="Brunel D."/>
            <person name="Catrice O."/>
            <person name="Chaidir N."/>
            <person name="Claudel C."/>
            <person name="Donnadieu C."/>
            <person name="Faraut T."/>
            <person name="Fievet G."/>
            <person name="Helmstetter N."/>
            <person name="King M."/>
            <person name="Knapp S.J."/>
            <person name="Lai Z."/>
            <person name="Le Paslier M.C."/>
            <person name="Lippi Y."/>
            <person name="Lorenzon L."/>
            <person name="Mandel J.R."/>
            <person name="Marage G."/>
            <person name="Marchand G."/>
            <person name="Marquand E."/>
            <person name="Bret-Mestries E."/>
            <person name="Morien E."/>
            <person name="Nambeesan S."/>
            <person name="Nguyen T."/>
            <person name="Pegot-Espagnet P."/>
            <person name="Pouilly N."/>
            <person name="Raftis F."/>
            <person name="Sallet E."/>
            <person name="Schiex T."/>
            <person name="Thomas J."/>
            <person name="Vandecasteele C."/>
            <person name="Vares D."/>
            <person name="Vear F."/>
            <person name="Vautrin S."/>
            <person name="Crespi M."/>
            <person name="Mangin B."/>
            <person name="Burke J.M."/>
            <person name="Salse J."/>
            <person name="Munos S."/>
            <person name="Vincourt P."/>
            <person name="Rieseberg L.H."/>
            <person name="Langlade N.B."/>
        </authorList>
    </citation>
    <scope>NUCLEOTIDE SEQUENCE [LARGE SCALE GENOMIC DNA]</scope>
    <source>
        <strain evidence="3">cv. SF193</strain>
        <tissue evidence="1">Leaves</tissue>
    </source>
</reference>
<organism evidence="2 3">
    <name type="scientific">Helianthus annuus</name>
    <name type="common">Common sunflower</name>
    <dbReference type="NCBI Taxonomy" id="4232"/>
    <lineage>
        <taxon>Eukaryota</taxon>
        <taxon>Viridiplantae</taxon>
        <taxon>Streptophyta</taxon>
        <taxon>Embryophyta</taxon>
        <taxon>Tracheophyta</taxon>
        <taxon>Spermatophyta</taxon>
        <taxon>Magnoliopsida</taxon>
        <taxon>eudicotyledons</taxon>
        <taxon>Gunneridae</taxon>
        <taxon>Pentapetalae</taxon>
        <taxon>asterids</taxon>
        <taxon>campanulids</taxon>
        <taxon>Asterales</taxon>
        <taxon>Asteraceae</taxon>
        <taxon>Asteroideae</taxon>
        <taxon>Heliantheae alliance</taxon>
        <taxon>Heliantheae</taxon>
        <taxon>Helianthus</taxon>
    </lineage>
</organism>
<reference evidence="2" key="2">
    <citation type="submission" date="2017-02" db="EMBL/GenBank/DDBJ databases">
        <title>Sunflower complete genome.</title>
        <authorList>
            <person name="Langlade N."/>
            <person name="Munos S."/>
        </authorList>
    </citation>
    <scope>NUCLEOTIDE SEQUENCE [LARGE SCALE GENOMIC DNA]</scope>
    <source>
        <tissue evidence="2">Leaves</tissue>
    </source>
</reference>
<name>A0A251UFY6_HELAN</name>
<dbReference type="EMBL" id="MNCJ02000321">
    <property type="protein sequence ID" value="KAF5801249.1"/>
    <property type="molecule type" value="Genomic_DNA"/>
</dbReference>
<reference evidence="1" key="3">
    <citation type="submission" date="2020-06" db="EMBL/GenBank/DDBJ databases">
        <title>Helianthus annuus Genome sequencing and assembly Release 2.</title>
        <authorList>
            <person name="Gouzy J."/>
            <person name="Langlade N."/>
            <person name="Munos S."/>
        </authorList>
    </citation>
    <scope>NUCLEOTIDE SEQUENCE</scope>
    <source>
        <tissue evidence="1">Leaves</tissue>
    </source>
</reference>
<evidence type="ECO:0000313" key="2">
    <source>
        <dbReference type="EMBL" id="OTG22270.1"/>
    </source>
</evidence>
<proteinExistence type="predicted"/>
<evidence type="ECO:0000313" key="1">
    <source>
        <dbReference type="EMBL" id="KAF5801249.1"/>
    </source>
</evidence>